<evidence type="ECO:0000256" key="1">
    <source>
        <dbReference type="SAM" id="MobiDB-lite"/>
    </source>
</evidence>
<keyword evidence="2" id="KW-0472">Membrane</keyword>
<dbReference type="EMBL" id="JACHVX010000006">
    <property type="protein sequence ID" value="MBB2924761.1"/>
    <property type="molecule type" value="Genomic_DNA"/>
</dbReference>
<evidence type="ECO:0008006" key="5">
    <source>
        <dbReference type="Google" id="ProtNLM"/>
    </source>
</evidence>
<name>A0A7W4YDN8_9CELL</name>
<proteinExistence type="predicted"/>
<accession>A0A7W4YDN8</accession>
<evidence type="ECO:0000256" key="2">
    <source>
        <dbReference type="SAM" id="Phobius"/>
    </source>
</evidence>
<comment type="caution">
    <text evidence="3">The sequence shown here is derived from an EMBL/GenBank/DDBJ whole genome shotgun (WGS) entry which is preliminary data.</text>
</comment>
<organism evidence="3 4">
    <name type="scientific">Cellulomonas cellasea</name>
    <dbReference type="NCBI Taxonomy" id="43670"/>
    <lineage>
        <taxon>Bacteria</taxon>
        <taxon>Bacillati</taxon>
        <taxon>Actinomycetota</taxon>
        <taxon>Actinomycetes</taxon>
        <taxon>Micrococcales</taxon>
        <taxon>Cellulomonadaceae</taxon>
        <taxon>Cellulomonas</taxon>
    </lineage>
</organism>
<feature type="compositionally biased region" description="Low complexity" evidence="1">
    <location>
        <begin position="46"/>
        <end position="58"/>
    </location>
</feature>
<reference evidence="3 4" key="2">
    <citation type="submission" date="2020-08" db="EMBL/GenBank/DDBJ databases">
        <authorList>
            <person name="Partida-Martinez L."/>
            <person name="Huntemann M."/>
            <person name="Clum A."/>
            <person name="Wang J."/>
            <person name="Palaniappan K."/>
            <person name="Ritter S."/>
            <person name="Chen I.-M."/>
            <person name="Stamatis D."/>
            <person name="Reddy T."/>
            <person name="O'Malley R."/>
            <person name="Daum C."/>
            <person name="Shapiro N."/>
            <person name="Ivanova N."/>
            <person name="Kyrpides N."/>
            <person name="Woyke T."/>
        </authorList>
    </citation>
    <scope>NUCLEOTIDE SEQUENCE [LARGE SCALE GENOMIC DNA]</scope>
    <source>
        <strain evidence="3 4">RAS26</strain>
    </source>
</reference>
<dbReference type="RefSeq" id="WP_183297541.1">
    <property type="nucleotide sequence ID" value="NZ_JACHVX010000006.1"/>
</dbReference>
<feature type="region of interest" description="Disordered" evidence="1">
    <location>
        <begin position="46"/>
        <end position="76"/>
    </location>
</feature>
<gene>
    <name evidence="3" type="ORF">FHR80_003697</name>
</gene>
<keyword evidence="2" id="KW-0812">Transmembrane</keyword>
<protein>
    <recommendedName>
        <fullName evidence="5">DUF4232 domain-containing protein</fullName>
    </recommendedName>
</protein>
<dbReference type="Proteomes" id="UP000518206">
    <property type="component" value="Unassembled WGS sequence"/>
</dbReference>
<reference evidence="3 4" key="1">
    <citation type="submission" date="2020-08" db="EMBL/GenBank/DDBJ databases">
        <title>The Agave Microbiome: Exploring the role of microbial communities in plant adaptations to desert environments.</title>
        <authorList>
            <person name="Partida-Martinez L.P."/>
        </authorList>
    </citation>
    <scope>NUCLEOTIDE SEQUENCE [LARGE SCALE GENOMIC DNA]</scope>
    <source>
        <strain evidence="3 4">RAS26</strain>
    </source>
</reference>
<evidence type="ECO:0000313" key="4">
    <source>
        <dbReference type="Proteomes" id="UP000518206"/>
    </source>
</evidence>
<sequence>MGVLRPAGPLPARVYWFRRLVVVGIPLVLVAVVVWVLVGRGGASPDDGAGAGPDAAPATDVTEPTEDEDAGPKACDPADLGLTFTADGTSYAADALPTLTFALSNEGEAPCLIDVGEAQREILITSGTDRIWSSRDCPAADGQAREILLPPGTPDTTQVQWPRVRSAEGCPADQPSAQPGTYSATLTLGPLAPAPVVFVLE</sequence>
<evidence type="ECO:0000313" key="3">
    <source>
        <dbReference type="EMBL" id="MBB2924761.1"/>
    </source>
</evidence>
<dbReference type="AlphaFoldDB" id="A0A7W4YDN8"/>
<feature type="transmembrane region" description="Helical" evidence="2">
    <location>
        <begin position="20"/>
        <end position="38"/>
    </location>
</feature>
<keyword evidence="2" id="KW-1133">Transmembrane helix</keyword>